<dbReference type="Pfam" id="PF06027">
    <property type="entry name" value="SLC35F"/>
    <property type="match status" value="1"/>
</dbReference>
<keyword evidence="4 8" id="KW-0812">Transmembrane</keyword>
<evidence type="ECO:0000256" key="3">
    <source>
        <dbReference type="ARBA" id="ARBA00022448"/>
    </source>
</evidence>
<protein>
    <recommendedName>
        <fullName evidence="10">EamA domain-containing protein</fullName>
    </recommendedName>
</protein>
<keyword evidence="6 8" id="KW-0472">Membrane</keyword>
<proteinExistence type="inferred from homology"/>
<name>A0A2S3HGZ7_9POAL</name>
<evidence type="ECO:0000256" key="5">
    <source>
        <dbReference type="ARBA" id="ARBA00022989"/>
    </source>
</evidence>
<feature type="transmembrane region" description="Helical" evidence="8">
    <location>
        <begin position="237"/>
        <end position="255"/>
    </location>
</feature>
<gene>
    <name evidence="9" type="ORF">PAHAL_4G041300</name>
</gene>
<evidence type="ECO:0000256" key="7">
    <source>
        <dbReference type="SAM" id="MobiDB-lite"/>
    </source>
</evidence>
<dbReference type="PANTHER" id="PTHR23051">
    <property type="entry name" value="SOLUTE CARRIER FAMILY 35, MEMBER F5"/>
    <property type="match status" value="1"/>
</dbReference>
<feature type="transmembrane region" description="Helical" evidence="8">
    <location>
        <begin position="40"/>
        <end position="61"/>
    </location>
</feature>
<feature type="transmembrane region" description="Helical" evidence="8">
    <location>
        <begin position="181"/>
        <end position="199"/>
    </location>
</feature>
<comment type="subcellular location">
    <subcellularLocation>
        <location evidence="1">Membrane</location>
        <topology evidence="1">Multi-pass membrane protein</topology>
    </subcellularLocation>
</comment>
<evidence type="ECO:0000256" key="6">
    <source>
        <dbReference type="ARBA" id="ARBA00023136"/>
    </source>
</evidence>
<dbReference type="SUPFAM" id="SSF103481">
    <property type="entry name" value="Multidrug resistance efflux transporter EmrE"/>
    <property type="match status" value="1"/>
</dbReference>
<keyword evidence="5 8" id="KW-1133">Transmembrane helix</keyword>
<organism evidence="9">
    <name type="scientific">Panicum hallii</name>
    <dbReference type="NCBI Taxonomy" id="206008"/>
    <lineage>
        <taxon>Eukaryota</taxon>
        <taxon>Viridiplantae</taxon>
        <taxon>Streptophyta</taxon>
        <taxon>Embryophyta</taxon>
        <taxon>Tracheophyta</taxon>
        <taxon>Spermatophyta</taxon>
        <taxon>Magnoliopsida</taxon>
        <taxon>Liliopsida</taxon>
        <taxon>Poales</taxon>
        <taxon>Poaceae</taxon>
        <taxon>PACMAD clade</taxon>
        <taxon>Panicoideae</taxon>
        <taxon>Panicodae</taxon>
        <taxon>Paniceae</taxon>
        <taxon>Panicinae</taxon>
        <taxon>Panicum</taxon>
        <taxon>Panicum sect. Panicum</taxon>
    </lineage>
</organism>
<dbReference type="Gramene" id="PAN22734">
    <property type="protein sequence ID" value="PAN22734"/>
    <property type="gene ID" value="PAHAL_4G041300"/>
</dbReference>
<dbReference type="Gene3D" id="1.10.3730.20">
    <property type="match status" value="1"/>
</dbReference>
<evidence type="ECO:0000256" key="4">
    <source>
        <dbReference type="ARBA" id="ARBA00022692"/>
    </source>
</evidence>
<accession>A0A2S3HGZ7</accession>
<dbReference type="EMBL" id="CM008049">
    <property type="protein sequence ID" value="PAN22734.2"/>
    <property type="molecule type" value="Genomic_DNA"/>
</dbReference>
<sequence>MGSSSQQDSASAPGSLEGVDGSRSIISRWTKMTSTDTWRWYLGLIYIVAVASIWIAASYIVQSVVDGGVSPFLITYICNSLFVVYIPIIEVARYFEDSVSNFWTKLKCKNAESLQQPADLESVNLLQSGGHEINAASDQSQTRSPEDTSIPDASFPAQTKLNVADCSKGLDAKGRWTRARVAKVSMVVCPFWFLAQLTFNLSLRYTTVTSNTILSTTSSLFTFLVALVFLGETFTWLKLVSVLLCMGGTIIVSLADSSSTVNAIATNPLLGDFLSIFSAGCYAIYITLIRKKLPDEKEGEGQVSMAQFLGFLGLFNMLFFLPVALVLNFAKLEPFHRLTWEQVGLIVGKGELRIIILRRNTVRCIRFVRQCFERLPVGESGPSHNNYSRYGWPHNSSPNCCHCGHAHWSCPASTELCWSCCCTCWFCWNQHPSWRVSTGCSARAGNSNCKHG</sequence>
<evidence type="ECO:0000313" key="9">
    <source>
        <dbReference type="EMBL" id="PAN22734.2"/>
    </source>
</evidence>
<feature type="transmembrane region" description="Helical" evidence="8">
    <location>
        <begin position="267"/>
        <end position="288"/>
    </location>
</feature>
<dbReference type="GO" id="GO:0016020">
    <property type="term" value="C:membrane"/>
    <property type="evidence" value="ECO:0007669"/>
    <property type="project" value="UniProtKB-SubCell"/>
</dbReference>
<feature type="transmembrane region" description="Helical" evidence="8">
    <location>
        <begin position="211"/>
        <end position="230"/>
    </location>
</feature>
<dbReference type="Proteomes" id="UP000243499">
    <property type="component" value="Chromosome 4"/>
</dbReference>
<feature type="region of interest" description="Disordered" evidence="7">
    <location>
        <begin position="135"/>
        <end position="154"/>
    </location>
</feature>
<keyword evidence="3" id="KW-0813">Transport</keyword>
<evidence type="ECO:0008006" key="10">
    <source>
        <dbReference type="Google" id="ProtNLM"/>
    </source>
</evidence>
<dbReference type="GO" id="GO:0022857">
    <property type="term" value="F:transmembrane transporter activity"/>
    <property type="evidence" value="ECO:0007669"/>
    <property type="project" value="InterPro"/>
</dbReference>
<feature type="transmembrane region" description="Helical" evidence="8">
    <location>
        <begin position="73"/>
        <end position="95"/>
    </location>
</feature>
<dbReference type="AlphaFoldDB" id="A0A2S3HGZ7"/>
<dbReference type="InterPro" id="IPR009262">
    <property type="entry name" value="SLC35_F1/F2/F6"/>
</dbReference>
<evidence type="ECO:0000256" key="2">
    <source>
        <dbReference type="ARBA" id="ARBA00007863"/>
    </source>
</evidence>
<dbReference type="InterPro" id="IPR037185">
    <property type="entry name" value="EmrE-like"/>
</dbReference>
<feature type="transmembrane region" description="Helical" evidence="8">
    <location>
        <begin position="308"/>
        <end position="330"/>
    </location>
</feature>
<reference evidence="9" key="1">
    <citation type="submission" date="2018-04" db="EMBL/GenBank/DDBJ databases">
        <title>WGS assembly of Panicum hallii.</title>
        <authorList>
            <person name="Lovell J."/>
            <person name="Jenkins J."/>
            <person name="Lowry D."/>
            <person name="Mamidi S."/>
            <person name="Sreedasyam A."/>
            <person name="Weng X."/>
            <person name="Barry K."/>
            <person name="Bonette J."/>
            <person name="Campitelli B."/>
            <person name="Daum C."/>
            <person name="Gordon S."/>
            <person name="Gould B."/>
            <person name="Lipzen A."/>
            <person name="Macqueen A."/>
            <person name="Palacio-Mejia J."/>
            <person name="Plott C."/>
            <person name="Shakirov E."/>
            <person name="Shu S."/>
            <person name="Yoshinaga Y."/>
            <person name="Zane M."/>
            <person name="Rokhsar D."/>
            <person name="Grimwood J."/>
            <person name="Schmutz J."/>
            <person name="Juenger T."/>
        </authorList>
    </citation>
    <scope>NUCLEOTIDE SEQUENCE [LARGE SCALE GENOMIC DNA]</scope>
    <source>
        <strain evidence="9">FIL2</strain>
    </source>
</reference>
<evidence type="ECO:0000256" key="1">
    <source>
        <dbReference type="ARBA" id="ARBA00004141"/>
    </source>
</evidence>
<dbReference type="PANTHER" id="PTHR23051:SF0">
    <property type="entry name" value="SOLUTE CARRIER FAMILY 35 MEMBER F5"/>
    <property type="match status" value="1"/>
</dbReference>
<evidence type="ECO:0000256" key="8">
    <source>
        <dbReference type="SAM" id="Phobius"/>
    </source>
</evidence>
<comment type="similarity">
    <text evidence="2">Belongs to the SLC35F solute transporter family.</text>
</comment>